<dbReference type="EMBL" id="JBCDNA010000001">
    <property type="protein sequence ID" value="MEL4455407.1"/>
    <property type="molecule type" value="Genomic_DNA"/>
</dbReference>
<reference evidence="12 13" key="1">
    <citation type="submission" date="2024-04" db="EMBL/GenBank/DDBJ databases">
        <title>whole genome sequencing of Lutimonas vermicola strain IMCC1616.</title>
        <authorList>
            <person name="Bae S.S."/>
        </authorList>
    </citation>
    <scope>NUCLEOTIDE SEQUENCE [LARGE SCALE GENOMIC DNA]</scope>
    <source>
        <strain evidence="12 13">IMCC1616</strain>
    </source>
</reference>
<dbReference type="InterPro" id="IPR039426">
    <property type="entry name" value="TonB-dep_rcpt-like"/>
</dbReference>
<comment type="subcellular location">
    <subcellularLocation>
        <location evidence="1 7">Cell outer membrane</location>
        <topology evidence="1 7">Multi-pass membrane protein</topology>
    </subcellularLocation>
</comment>
<name>A0ABU9KYY1_9FLAO</name>
<keyword evidence="4 7" id="KW-0812">Transmembrane</keyword>
<dbReference type="InterPro" id="IPR041700">
    <property type="entry name" value="OMP_b-brl_3"/>
</dbReference>
<keyword evidence="5 7" id="KW-0472">Membrane</keyword>
<dbReference type="InterPro" id="IPR008969">
    <property type="entry name" value="CarboxyPept-like_regulatory"/>
</dbReference>
<sequence>MKILSVLLLITCLPLLGIAQTDERGQRPNRPSQQKGEMFELSGVIFEKDPRIPLEFATVILRPVKGKQVYGGLSNQKGKFKVEVPEGRYNISFEFLSFKTISIEDVEINGDMDLGEILMEVNAEALEEVELIAEKSTMEVKLDKKIYNVGKDMTVKGGTASDVLDNVPSVTVDAEGVVSLRGNENVRILINGKPSGLIGLNDTEALRQFPADAIAKVEVITSPSARYDAEGTAGILNIILRRDKITGFNGVGTVNLGFPEYYGFSTSLNYRLENVNFFTNIGYSDRDSPGNSSAETTYFSPNAAYASTAQSIDYNRKGNNLNLNFGIEYYIAKETSITGSFLYRNSDRDRISENMTDAFDEFSDLANSTLRIENGVSKDNVFQYDFNFLHKFKKEGHQIDLDLQYQDNSDDENSLITNEETFPNMFDQLSEKFDSYELQKRFLIQSDYVLPIGEDQQVEIGFRINSDNRETDYRFFNENDDGDFVVNDSLTNLFDYDEMVSAVYGQYGNKFGNFSALVGLRIEGTDIDIRSTGKEIDSVNQKNYVNVFPTANLVYEFSDSENLTLGYNSRIRRPRSWFINPFPSQSSRTNIFQGNPDLDPSISHGVDLGYYKRWQKVTFNTSVYFSHATDIFQFISTDTGLSTEDGIPIIRRTPINLSTDDRYGFEFSANYTPKKNWRFNASFNFYNSTIEGEYEGVDFGSEFYSWFARGSSKITLPAAIDWQTTLMYRGPRQNSQSKSEGMFASNMAFSKDILKGNGTLVLNVDDLFNSRKRVSVTTTDTFVENNEFQWRERQFRLSFTYRFNQKKQRQRDRNGMNGDDGEGFGG</sequence>
<dbReference type="InterPro" id="IPR012910">
    <property type="entry name" value="Plug_dom"/>
</dbReference>
<dbReference type="PROSITE" id="PS52016">
    <property type="entry name" value="TONB_DEPENDENT_REC_3"/>
    <property type="match status" value="1"/>
</dbReference>
<evidence type="ECO:0000256" key="5">
    <source>
        <dbReference type="ARBA" id="ARBA00023136"/>
    </source>
</evidence>
<accession>A0ABU9KYY1</accession>
<comment type="similarity">
    <text evidence="7">Belongs to the TonB-dependent receptor family.</text>
</comment>
<keyword evidence="13" id="KW-1185">Reference proteome</keyword>
<evidence type="ECO:0000256" key="4">
    <source>
        <dbReference type="ARBA" id="ARBA00022692"/>
    </source>
</evidence>
<dbReference type="RefSeq" id="WP_342159229.1">
    <property type="nucleotide sequence ID" value="NZ_JBCDNA010000001.1"/>
</dbReference>
<proteinExistence type="inferred from homology"/>
<feature type="region of interest" description="Disordered" evidence="8">
    <location>
        <begin position="806"/>
        <end position="826"/>
    </location>
</feature>
<evidence type="ECO:0000256" key="1">
    <source>
        <dbReference type="ARBA" id="ARBA00004571"/>
    </source>
</evidence>
<evidence type="ECO:0000256" key="8">
    <source>
        <dbReference type="SAM" id="MobiDB-lite"/>
    </source>
</evidence>
<keyword evidence="9" id="KW-0732">Signal</keyword>
<organism evidence="12 13">
    <name type="scientific">Lutimonas vermicola</name>
    <dbReference type="NCBI Taxonomy" id="414288"/>
    <lineage>
        <taxon>Bacteria</taxon>
        <taxon>Pseudomonadati</taxon>
        <taxon>Bacteroidota</taxon>
        <taxon>Flavobacteriia</taxon>
        <taxon>Flavobacteriales</taxon>
        <taxon>Flavobacteriaceae</taxon>
        <taxon>Lutimonas</taxon>
    </lineage>
</organism>
<evidence type="ECO:0000256" key="7">
    <source>
        <dbReference type="PROSITE-ProRule" id="PRU01360"/>
    </source>
</evidence>
<keyword evidence="6 7" id="KW-0998">Cell outer membrane</keyword>
<dbReference type="SUPFAM" id="SSF49464">
    <property type="entry name" value="Carboxypeptidase regulatory domain-like"/>
    <property type="match status" value="1"/>
</dbReference>
<evidence type="ECO:0000256" key="2">
    <source>
        <dbReference type="ARBA" id="ARBA00022448"/>
    </source>
</evidence>
<dbReference type="Gene3D" id="2.170.130.10">
    <property type="entry name" value="TonB-dependent receptor, plug domain"/>
    <property type="match status" value="1"/>
</dbReference>
<feature type="domain" description="TonB-dependent receptor plug" evidence="10">
    <location>
        <begin position="158"/>
        <end position="235"/>
    </location>
</feature>
<evidence type="ECO:0000259" key="10">
    <source>
        <dbReference type="Pfam" id="PF07715"/>
    </source>
</evidence>
<dbReference type="InterPro" id="IPR036942">
    <property type="entry name" value="Beta-barrel_TonB_sf"/>
</dbReference>
<evidence type="ECO:0000259" key="11">
    <source>
        <dbReference type="Pfam" id="PF14905"/>
    </source>
</evidence>
<dbReference type="Pfam" id="PF07715">
    <property type="entry name" value="Plug"/>
    <property type="match status" value="1"/>
</dbReference>
<evidence type="ECO:0000256" key="9">
    <source>
        <dbReference type="SAM" id="SignalP"/>
    </source>
</evidence>
<evidence type="ECO:0000313" key="13">
    <source>
        <dbReference type="Proteomes" id="UP001474120"/>
    </source>
</evidence>
<keyword evidence="2 7" id="KW-0813">Transport</keyword>
<feature type="signal peptide" evidence="9">
    <location>
        <begin position="1"/>
        <end position="19"/>
    </location>
</feature>
<dbReference type="Gene3D" id="2.40.170.20">
    <property type="entry name" value="TonB-dependent receptor, beta-barrel domain"/>
    <property type="match status" value="1"/>
</dbReference>
<dbReference type="PANTHER" id="PTHR40980:SF4">
    <property type="entry name" value="TONB-DEPENDENT RECEPTOR-LIKE BETA-BARREL DOMAIN-CONTAINING PROTEIN"/>
    <property type="match status" value="1"/>
</dbReference>
<comment type="caution">
    <text evidence="12">The sequence shown here is derived from an EMBL/GenBank/DDBJ whole genome shotgun (WGS) entry which is preliminary data.</text>
</comment>
<dbReference type="SUPFAM" id="SSF56935">
    <property type="entry name" value="Porins"/>
    <property type="match status" value="1"/>
</dbReference>
<feature type="chain" id="PRO_5047064269" evidence="9">
    <location>
        <begin position="20"/>
        <end position="826"/>
    </location>
</feature>
<keyword evidence="3 7" id="KW-1134">Transmembrane beta strand</keyword>
<dbReference type="Pfam" id="PF14905">
    <property type="entry name" value="OMP_b-brl_3"/>
    <property type="match status" value="1"/>
</dbReference>
<dbReference type="Proteomes" id="UP001474120">
    <property type="component" value="Unassembled WGS sequence"/>
</dbReference>
<gene>
    <name evidence="12" type="ORF">AABB81_05830</name>
</gene>
<feature type="domain" description="Outer membrane protein beta-barrel" evidence="11">
    <location>
        <begin position="390"/>
        <end position="801"/>
    </location>
</feature>
<protein>
    <submittedName>
        <fullName evidence="12">Outer membrane beta-barrel family protein</fullName>
    </submittedName>
</protein>
<dbReference type="InterPro" id="IPR037066">
    <property type="entry name" value="Plug_dom_sf"/>
</dbReference>
<dbReference type="PANTHER" id="PTHR40980">
    <property type="entry name" value="PLUG DOMAIN-CONTAINING PROTEIN"/>
    <property type="match status" value="1"/>
</dbReference>
<evidence type="ECO:0000256" key="3">
    <source>
        <dbReference type="ARBA" id="ARBA00022452"/>
    </source>
</evidence>
<evidence type="ECO:0000313" key="12">
    <source>
        <dbReference type="EMBL" id="MEL4455407.1"/>
    </source>
</evidence>
<evidence type="ECO:0000256" key="6">
    <source>
        <dbReference type="ARBA" id="ARBA00023237"/>
    </source>
</evidence>